<dbReference type="Pfam" id="PF13966">
    <property type="entry name" value="zf-RVT"/>
    <property type="match status" value="1"/>
</dbReference>
<proteinExistence type="predicted"/>
<organism evidence="2 3">
    <name type="scientific">Arachis hypogaea</name>
    <name type="common">Peanut</name>
    <dbReference type="NCBI Taxonomy" id="3818"/>
    <lineage>
        <taxon>Eukaryota</taxon>
        <taxon>Viridiplantae</taxon>
        <taxon>Streptophyta</taxon>
        <taxon>Embryophyta</taxon>
        <taxon>Tracheophyta</taxon>
        <taxon>Spermatophyta</taxon>
        <taxon>Magnoliopsida</taxon>
        <taxon>eudicotyledons</taxon>
        <taxon>Gunneridae</taxon>
        <taxon>Pentapetalae</taxon>
        <taxon>rosids</taxon>
        <taxon>fabids</taxon>
        <taxon>Fabales</taxon>
        <taxon>Fabaceae</taxon>
        <taxon>Papilionoideae</taxon>
        <taxon>50 kb inversion clade</taxon>
        <taxon>dalbergioids sensu lato</taxon>
        <taxon>Dalbergieae</taxon>
        <taxon>Pterocarpus clade</taxon>
        <taxon>Arachis</taxon>
    </lineage>
</organism>
<evidence type="ECO:0000313" key="2">
    <source>
        <dbReference type="EMBL" id="RYR13837.1"/>
    </source>
</evidence>
<dbReference type="EMBL" id="SDMP01000014">
    <property type="protein sequence ID" value="RYR13837.1"/>
    <property type="molecule type" value="Genomic_DNA"/>
</dbReference>
<name>A0A444ZHZ9_ARAHY</name>
<gene>
    <name evidence="2" type="ORF">Ahy_B04g070617</name>
</gene>
<dbReference type="AlphaFoldDB" id="A0A444ZHZ9"/>
<keyword evidence="3" id="KW-1185">Reference proteome</keyword>
<comment type="caution">
    <text evidence="2">The sequence shown here is derived from an EMBL/GenBank/DDBJ whole genome shotgun (WGS) entry which is preliminary data.</text>
</comment>
<feature type="domain" description="Reverse transcriptase zinc-binding" evidence="1">
    <location>
        <begin position="39"/>
        <end position="109"/>
    </location>
</feature>
<evidence type="ECO:0000313" key="3">
    <source>
        <dbReference type="Proteomes" id="UP000289738"/>
    </source>
</evidence>
<evidence type="ECO:0000259" key="1">
    <source>
        <dbReference type="Pfam" id="PF13966"/>
    </source>
</evidence>
<reference evidence="2 3" key="1">
    <citation type="submission" date="2019-01" db="EMBL/GenBank/DDBJ databases">
        <title>Sequencing of cultivated peanut Arachis hypogaea provides insights into genome evolution and oil improvement.</title>
        <authorList>
            <person name="Chen X."/>
        </authorList>
    </citation>
    <scope>NUCLEOTIDE SEQUENCE [LARGE SCALE GENOMIC DNA]</scope>
    <source>
        <strain evidence="3">cv. Fuhuasheng</strain>
        <tissue evidence="2">Leaves</tissue>
    </source>
</reference>
<sequence length="193" mass="22260">MDSLVWALNSKKQYDVTSGYVVAYDFAHELINQLPAIIQNSRSWRKIWGLQLSTKIKIFLWRAVHESLPVLSLIYQCFQSTPPLCPRCRLSPKIIIHCLRCCGPTQEVWGAVDLKMVPSLQSVFPFVEWWTHILLGAGSGREGDDALSIFTALCWALWNACNKEVFENEKTPVQQISNSVRKIYQEMNRRQIF</sequence>
<dbReference type="Proteomes" id="UP000289738">
    <property type="component" value="Chromosome B04"/>
</dbReference>
<dbReference type="STRING" id="3818.A0A444ZHZ9"/>
<protein>
    <recommendedName>
        <fullName evidence="1">Reverse transcriptase zinc-binding domain-containing protein</fullName>
    </recommendedName>
</protein>
<dbReference type="InterPro" id="IPR026960">
    <property type="entry name" value="RVT-Znf"/>
</dbReference>
<accession>A0A444ZHZ9</accession>